<dbReference type="AlphaFoldDB" id="A0A7G5BYH2"/>
<evidence type="ECO:0000256" key="3">
    <source>
        <dbReference type="SAM" id="Phobius"/>
    </source>
</evidence>
<keyword evidence="3" id="KW-0472">Membrane</keyword>
<feature type="domain" description="Glycoside hydrolase family 31 TIM barrel" evidence="4">
    <location>
        <begin position="277"/>
        <end position="315"/>
    </location>
</feature>
<gene>
    <name evidence="5" type="ORF">FPL14_12985</name>
</gene>
<evidence type="ECO:0000256" key="2">
    <source>
        <dbReference type="SAM" id="MobiDB-lite"/>
    </source>
</evidence>
<sequence>MELPQSKKKSWALYGITLVIVALIILGGNALLSKDSAEDTEAAAPSSTARQTSEAAAKRVSDGEPFVVVKSEGDHLELKSGTTAIILDVIQSDAIRVRVNPNGAAEPDTEVIAFTEFDPAGATIDATGNLVRITTDRMEAAIDLNKRSLTVYDAKKKLLLEQPDLLNTLQDEIEFKHDEDDRFYGIGGYEASENSADGILLGTAEFVQGGKQGHPGAPLAWSSTGYGLLVDTINARFYNSKGIVSFTNTSKKSPQYFILVGSPADMMATVADISGKPPLFPKWSMGFMNSEWGIDEKELLQHVSTYREKQIPIDASRSISIGRRGAKTTTASSGGMRRSSRAELPDS</sequence>
<dbReference type="Gene3D" id="3.20.20.80">
    <property type="entry name" value="Glycosidases"/>
    <property type="match status" value="1"/>
</dbReference>
<dbReference type="EMBL" id="CP041969">
    <property type="protein sequence ID" value="QMV42006.1"/>
    <property type="molecule type" value="Genomic_DNA"/>
</dbReference>
<feature type="compositionally biased region" description="Low complexity" evidence="2">
    <location>
        <begin position="328"/>
        <end position="337"/>
    </location>
</feature>
<keyword evidence="3" id="KW-0812">Transmembrane</keyword>
<dbReference type="InterPro" id="IPR011013">
    <property type="entry name" value="Gal_mutarotase_sf_dom"/>
</dbReference>
<accession>A0A7G5BYH2</accession>
<evidence type="ECO:0000256" key="1">
    <source>
        <dbReference type="RuleBase" id="RU361185"/>
    </source>
</evidence>
<proteinExistence type="inferred from homology"/>
<dbReference type="PANTHER" id="PTHR43863">
    <property type="entry name" value="HYDROLASE, PUTATIVE (AFU_ORTHOLOGUE AFUA_1G03140)-RELATED"/>
    <property type="match status" value="1"/>
</dbReference>
<dbReference type="InterPro" id="IPR000322">
    <property type="entry name" value="Glyco_hydro_31_TIM"/>
</dbReference>
<dbReference type="KEGG" id="cchl:FPL14_12985"/>
<feature type="transmembrane region" description="Helical" evidence="3">
    <location>
        <begin position="12"/>
        <end position="32"/>
    </location>
</feature>
<keyword evidence="6" id="KW-1185">Reference proteome</keyword>
<evidence type="ECO:0000259" key="4">
    <source>
        <dbReference type="Pfam" id="PF01055"/>
    </source>
</evidence>
<reference evidence="5 6" key="1">
    <citation type="submission" date="2019-07" db="EMBL/GenBank/DDBJ databases">
        <authorList>
            <person name="Kim J.K."/>
            <person name="Cheong H.-M."/>
            <person name="Choi Y."/>
            <person name="Hwang K.J."/>
            <person name="Lee S."/>
            <person name="Choi C."/>
        </authorList>
    </citation>
    <scope>NUCLEOTIDE SEQUENCE [LARGE SCALE GENOMIC DNA]</scope>
    <source>
        <strain evidence="5 6">KS 22</strain>
    </source>
</reference>
<dbReference type="SUPFAM" id="SSF74650">
    <property type="entry name" value="Galactose mutarotase-like"/>
    <property type="match status" value="1"/>
</dbReference>
<dbReference type="GO" id="GO:0030246">
    <property type="term" value="F:carbohydrate binding"/>
    <property type="evidence" value="ECO:0007669"/>
    <property type="project" value="InterPro"/>
</dbReference>
<evidence type="ECO:0000313" key="5">
    <source>
        <dbReference type="EMBL" id="QMV42006.1"/>
    </source>
</evidence>
<dbReference type="InterPro" id="IPR051816">
    <property type="entry name" value="Glycosyl_Hydrolase_31"/>
</dbReference>
<dbReference type="Gene3D" id="2.60.40.1760">
    <property type="entry name" value="glycosyl hydrolase (family 31)"/>
    <property type="match status" value="1"/>
</dbReference>
<name>A0A7G5BYH2_9BACL</name>
<keyword evidence="1" id="KW-0326">Glycosidase</keyword>
<keyword evidence="3" id="KW-1133">Transmembrane helix</keyword>
<comment type="similarity">
    <text evidence="1">Belongs to the glycosyl hydrolase 31 family.</text>
</comment>
<dbReference type="GO" id="GO:0005975">
    <property type="term" value="P:carbohydrate metabolic process"/>
    <property type="evidence" value="ECO:0007669"/>
    <property type="project" value="InterPro"/>
</dbReference>
<feature type="region of interest" description="Disordered" evidence="2">
    <location>
        <begin position="317"/>
        <end position="347"/>
    </location>
</feature>
<dbReference type="Pfam" id="PF01055">
    <property type="entry name" value="Glyco_hydro_31_2nd"/>
    <property type="match status" value="1"/>
</dbReference>
<organism evidence="5 6">
    <name type="scientific">Cohnella cholangitidis</name>
    <dbReference type="NCBI Taxonomy" id="2598458"/>
    <lineage>
        <taxon>Bacteria</taxon>
        <taxon>Bacillati</taxon>
        <taxon>Bacillota</taxon>
        <taxon>Bacilli</taxon>
        <taxon>Bacillales</taxon>
        <taxon>Paenibacillaceae</taxon>
        <taxon>Cohnella</taxon>
    </lineage>
</organism>
<evidence type="ECO:0000313" key="6">
    <source>
        <dbReference type="Proteomes" id="UP000515679"/>
    </source>
</evidence>
<protein>
    <submittedName>
        <fullName evidence="5">DUF4968 domain-containing protein</fullName>
    </submittedName>
</protein>
<dbReference type="Proteomes" id="UP000515679">
    <property type="component" value="Chromosome"/>
</dbReference>
<dbReference type="RefSeq" id="WP_267875419.1">
    <property type="nucleotide sequence ID" value="NZ_CP041969.1"/>
</dbReference>
<dbReference type="GO" id="GO:0004553">
    <property type="term" value="F:hydrolase activity, hydrolyzing O-glycosyl compounds"/>
    <property type="evidence" value="ECO:0007669"/>
    <property type="project" value="InterPro"/>
</dbReference>
<dbReference type="PANTHER" id="PTHR43863:SF2">
    <property type="entry name" value="MALTASE-GLUCOAMYLASE"/>
    <property type="match status" value="1"/>
</dbReference>
<keyword evidence="1" id="KW-0378">Hydrolase</keyword>